<dbReference type="Pfam" id="PF00081">
    <property type="entry name" value="Sod_Fe_N"/>
    <property type="match status" value="1"/>
</dbReference>
<evidence type="ECO:0000259" key="7">
    <source>
        <dbReference type="Pfam" id="PF02777"/>
    </source>
</evidence>
<dbReference type="Gene3D" id="1.10.287.990">
    <property type="entry name" value="Fe,Mn superoxide dismutase (SOD) domain"/>
    <property type="match status" value="1"/>
</dbReference>
<keyword evidence="9" id="KW-1185">Reference proteome</keyword>
<dbReference type="Pfam" id="PF02777">
    <property type="entry name" value="Sod_Fe_C"/>
    <property type="match status" value="1"/>
</dbReference>
<dbReference type="PRINTS" id="PR01703">
    <property type="entry name" value="MNSODISMTASE"/>
</dbReference>
<protein>
    <recommendedName>
        <fullName evidence="2 5">Superoxide dismutase</fullName>
        <ecNumber evidence="2 5">1.15.1.1</ecNumber>
    </recommendedName>
</protein>
<comment type="function">
    <text evidence="5">Destroys radicals which are normally produced within the cells and which are toxic to biological systems.</text>
</comment>
<proteinExistence type="inferred from homology"/>
<feature type="domain" description="Manganese/iron superoxide dismutase C-terminal" evidence="7">
    <location>
        <begin position="95"/>
        <end position="194"/>
    </location>
</feature>
<evidence type="ECO:0000256" key="2">
    <source>
        <dbReference type="ARBA" id="ARBA00012682"/>
    </source>
</evidence>
<dbReference type="EMBL" id="CP141615">
    <property type="protein sequence ID" value="WRP16481.1"/>
    <property type="molecule type" value="Genomic_DNA"/>
</dbReference>
<evidence type="ECO:0000256" key="4">
    <source>
        <dbReference type="ARBA" id="ARBA00023002"/>
    </source>
</evidence>
<gene>
    <name evidence="8" type="ORF">U7230_10280</name>
</gene>
<name>A0ABZ1BUJ1_9FIRM</name>
<keyword evidence="3 5" id="KW-0479">Metal-binding</keyword>
<dbReference type="RefSeq" id="WP_324715754.1">
    <property type="nucleotide sequence ID" value="NZ_CP141615.1"/>
</dbReference>
<dbReference type="SUPFAM" id="SSF54719">
    <property type="entry name" value="Fe,Mn superoxide dismutase (SOD), C-terminal domain"/>
    <property type="match status" value="1"/>
</dbReference>
<dbReference type="InterPro" id="IPR019831">
    <property type="entry name" value="Mn/Fe_SOD_N"/>
</dbReference>
<dbReference type="PANTHER" id="PTHR11404:SF6">
    <property type="entry name" value="SUPEROXIDE DISMUTASE [MN], MITOCHONDRIAL"/>
    <property type="match status" value="1"/>
</dbReference>
<dbReference type="Proteomes" id="UP001332192">
    <property type="component" value="Chromosome"/>
</dbReference>
<dbReference type="InterPro" id="IPR001189">
    <property type="entry name" value="Mn/Fe_SOD"/>
</dbReference>
<dbReference type="SUPFAM" id="SSF46609">
    <property type="entry name" value="Fe,Mn superoxide dismutase (SOD), N-terminal domain"/>
    <property type="match status" value="1"/>
</dbReference>
<dbReference type="Gene3D" id="3.55.40.20">
    <property type="entry name" value="Iron/manganese superoxide dismutase, C-terminal domain"/>
    <property type="match status" value="1"/>
</dbReference>
<dbReference type="PANTHER" id="PTHR11404">
    <property type="entry name" value="SUPEROXIDE DISMUTASE 2"/>
    <property type="match status" value="1"/>
</dbReference>
<dbReference type="EC" id="1.15.1.1" evidence="2 5"/>
<dbReference type="InterPro" id="IPR050265">
    <property type="entry name" value="Fe/Mn_Superoxide_Dismutase"/>
</dbReference>
<dbReference type="PIRSF" id="PIRSF000349">
    <property type="entry name" value="SODismutase"/>
    <property type="match status" value="1"/>
</dbReference>
<evidence type="ECO:0000259" key="6">
    <source>
        <dbReference type="Pfam" id="PF00081"/>
    </source>
</evidence>
<evidence type="ECO:0000313" key="9">
    <source>
        <dbReference type="Proteomes" id="UP001332192"/>
    </source>
</evidence>
<comment type="catalytic activity">
    <reaction evidence="5">
        <text>2 superoxide + 2 H(+) = H2O2 + O2</text>
        <dbReference type="Rhea" id="RHEA:20696"/>
        <dbReference type="ChEBI" id="CHEBI:15378"/>
        <dbReference type="ChEBI" id="CHEBI:15379"/>
        <dbReference type="ChEBI" id="CHEBI:16240"/>
        <dbReference type="ChEBI" id="CHEBI:18421"/>
        <dbReference type="EC" id="1.15.1.1"/>
    </reaction>
</comment>
<dbReference type="InterPro" id="IPR019832">
    <property type="entry name" value="Mn/Fe_SOD_C"/>
</dbReference>
<dbReference type="GO" id="GO:0004784">
    <property type="term" value="F:superoxide dismutase activity"/>
    <property type="evidence" value="ECO:0007669"/>
    <property type="project" value="UniProtKB-EC"/>
</dbReference>
<comment type="similarity">
    <text evidence="1 5">Belongs to the iron/manganese superoxide dismutase family.</text>
</comment>
<evidence type="ECO:0000256" key="1">
    <source>
        <dbReference type="ARBA" id="ARBA00008714"/>
    </source>
</evidence>
<evidence type="ECO:0000256" key="3">
    <source>
        <dbReference type="ARBA" id="ARBA00022723"/>
    </source>
</evidence>
<keyword evidence="4 5" id="KW-0560">Oxidoreductase</keyword>
<evidence type="ECO:0000256" key="5">
    <source>
        <dbReference type="RuleBase" id="RU000414"/>
    </source>
</evidence>
<feature type="domain" description="Manganese/iron superoxide dismutase N-terminal" evidence="6">
    <location>
        <begin position="19"/>
        <end position="87"/>
    </location>
</feature>
<dbReference type="InterPro" id="IPR036324">
    <property type="entry name" value="Mn/Fe_SOD_N_sf"/>
</dbReference>
<evidence type="ECO:0000313" key="8">
    <source>
        <dbReference type="EMBL" id="WRP16481.1"/>
    </source>
</evidence>
<accession>A0ABZ1BUJ1</accession>
<sequence>MADQVVARTFASIRQLDGISERTMTEHYKLYQGYVNKYNELMKRIAELTDDDYKAANQTYSLIRALKVDLTFAIGGMKNHELYFDILGGTGGRPGGALLQQIEKDFGSYERWAADLKATGLAARGWVWLAWDHDRKYLFNYIGDAQNTFPVWNATPILGLDTYEHAYYIDYGTNRGAYIDAYFRNLDWSKVESRFNALPR</sequence>
<organism evidence="8 9">
    <name type="scientific">Carboxydichorda subterranea</name>
    <dbReference type="NCBI Taxonomy" id="3109565"/>
    <lineage>
        <taxon>Bacteria</taxon>
        <taxon>Bacillati</taxon>
        <taxon>Bacillota</taxon>
        <taxon>Limnochordia</taxon>
        <taxon>Limnochordales</taxon>
        <taxon>Geochordaceae</taxon>
        <taxon>Carboxydichorda</taxon>
    </lineage>
</organism>
<dbReference type="InterPro" id="IPR036314">
    <property type="entry name" value="SOD_C_sf"/>
</dbReference>
<reference evidence="8 9" key="1">
    <citation type="journal article" date="2024" name="Front. Microbiol.">
        <title>Novel thermophilic genera Geochorda gen. nov. and Carboxydochorda gen. nov. from the deep terrestrial subsurface reveal the ecophysiological diversity in the class Limnochordia.</title>
        <authorList>
            <person name="Karnachuk O.V."/>
            <person name="Lukina A.P."/>
            <person name="Avakyan M.R."/>
            <person name="Kadnikov V.V."/>
            <person name="Begmatov S."/>
            <person name="Beletsky A.V."/>
            <person name="Vlasova K.G."/>
            <person name="Novikov A.A."/>
            <person name="Shcherbakova V.A."/>
            <person name="Mardanov A.V."/>
            <person name="Ravin N.V."/>
        </authorList>
    </citation>
    <scope>NUCLEOTIDE SEQUENCE [LARGE SCALE GENOMIC DNA]</scope>
    <source>
        <strain evidence="8 9">L945</strain>
    </source>
</reference>